<keyword evidence="2" id="KW-1185">Reference proteome</keyword>
<comment type="caution">
    <text evidence="1">The sequence shown here is derived from an EMBL/GenBank/DDBJ whole genome shotgun (WGS) entry which is preliminary data.</text>
</comment>
<dbReference type="Proteomes" id="UP000553963">
    <property type="component" value="Unassembled WGS sequence"/>
</dbReference>
<dbReference type="EMBL" id="JACIDS010000001">
    <property type="protein sequence ID" value="MBB3929174.1"/>
    <property type="molecule type" value="Genomic_DNA"/>
</dbReference>
<protein>
    <submittedName>
        <fullName evidence="1">Uncharacterized protein</fullName>
    </submittedName>
</protein>
<sequence length="309" mass="33561">MSLTIEMQSDLPARAPAARLPDWSRPDEVAAAIDMIRRHPRFDEARMLAIRGIVDGFRAMPVLNLVMNDRGRFLFLTAALGFHVDPDPNGNGLLPSRLLAFCEEGAVCSRGRAKAMLAALRWAGYLDPAPPTGDGRARPLVPTESMMRMVRDRWRAQIRIAAVIEPAIEAAGSALEEDPIFVCYMARAYIAMFRQGFRLLDHAPALKPLAERNAGIPILLMTYLAAREATPPPSIAALSRRFGVSRAHVRETLRAAQNDGLLASDGDTGDIGNFAALDDNIADFFAATLLTFIGTSTSALAERAGAVRP</sequence>
<evidence type="ECO:0000313" key="1">
    <source>
        <dbReference type="EMBL" id="MBB3929174.1"/>
    </source>
</evidence>
<evidence type="ECO:0000313" key="2">
    <source>
        <dbReference type="Proteomes" id="UP000553963"/>
    </source>
</evidence>
<organism evidence="1 2">
    <name type="scientific">Kaistia hirudinis</name>
    <dbReference type="NCBI Taxonomy" id="1293440"/>
    <lineage>
        <taxon>Bacteria</taxon>
        <taxon>Pseudomonadati</taxon>
        <taxon>Pseudomonadota</taxon>
        <taxon>Alphaproteobacteria</taxon>
        <taxon>Hyphomicrobiales</taxon>
        <taxon>Kaistiaceae</taxon>
        <taxon>Kaistia</taxon>
    </lineage>
</organism>
<dbReference type="RefSeq" id="WP_183396862.1">
    <property type="nucleotide sequence ID" value="NZ_JACIDS010000001.1"/>
</dbReference>
<accession>A0A840AJ73</accession>
<reference evidence="1 2" key="1">
    <citation type="submission" date="2020-08" db="EMBL/GenBank/DDBJ databases">
        <title>Genomic Encyclopedia of Type Strains, Phase IV (KMG-IV): sequencing the most valuable type-strain genomes for metagenomic binning, comparative biology and taxonomic classification.</title>
        <authorList>
            <person name="Goeker M."/>
        </authorList>
    </citation>
    <scope>NUCLEOTIDE SEQUENCE [LARGE SCALE GENOMIC DNA]</scope>
    <source>
        <strain evidence="1 2">DSM 25966</strain>
    </source>
</reference>
<dbReference type="Gene3D" id="1.10.10.10">
    <property type="entry name" value="Winged helix-like DNA-binding domain superfamily/Winged helix DNA-binding domain"/>
    <property type="match status" value="1"/>
</dbReference>
<dbReference type="AlphaFoldDB" id="A0A840AJ73"/>
<name>A0A840AJ73_9HYPH</name>
<dbReference type="InterPro" id="IPR036388">
    <property type="entry name" value="WH-like_DNA-bd_sf"/>
</dbReference>
<gene>
    <name evidence="1" type="ORF">GGR25_000193</name>
</gene>
<proteinExistence type="predicted"/>